<evidence type="ECO:0000313" key="5">
    <source>
        <dbReference type="EMBL" id="CAC5384657.1"/>
    </source>
</evidence>
<dbReference type="Pfam" id="PF17921">
    <property type="entry name" value="Integrase_H2C2"/>
    <property type="match status" value="1"/>
</dbReference>
<reference evidence="5 6" key="1">
    <citation type="submission" date="2020-06" db="EMBL/GenBank/DDBJ databases">
        <authorList>
            <person name="Li R."/>
            <person name="Bekaert M."/>
        </authorList>
    </citation>
    <scope>NUCLEOTIDE SEQUENCE [LARGE SCALE GENOMIC DNA]</scope>
    <source>
        <strain evidence="6">wild</strain>
    </source>
</reference>
<evidence type="ECO:0000313" key="6">
    <source>
        <dbReference type="Proteomes" id="UP000507470"/>
    </source>
</evidence>
<gene>
    <name evidence="5" type="ORF">MCOR_20273</name>
</gene>
<dbReference type="PANTHER" id="PTHR37984:SF5">
    <property type="entry name" value="PROTEIN NYNRIN-LIKE"/>
    <property type="match status" value="1"/>
</dbReference>
<name>A0A6J8BQU5_MYTCO</name>
<feature type="compositionally biased region" description="Polar residues" evidence="2">
    <location>
        <begin position="379"/>
        <end position="389"/>
    </location>
</feature>
<feature type="domain" description="Integrase zinc-binding" evidence="4">
    <location>
        <begin position="304"/>
        <end position="345"/>
    </location>
</feature>
<dbReference type="Pfam" id="PF17919">
    <property type="entry name" value="RT_RNaseH_2"/>
    <property type="match status" value="1"/>
</dbReference>
<feature type="domain" description="Reverse transcriptase/retrotransposon-derived protein RNase H-like" evidence="3">
    <location>
        <begin position="228"/>
        <end position="287"/>
    </location>
</feature>
<keyword evidence="6" id="KW-1185">Reference proteome</keyword>
<dbReference type="EMBL" id="CACVKT020003600">
    <property type="protein sequence ID" value="CAC5384657.1"/>
    <property type="molecule type" value="Genomic_DNA"/>
</dbReference>
<dbReference type="InterPro" id="IPR041588">
    <property type="entry name" value="Integrase_H2C2"/>
</dbReference>
<evidence type="ECO:0000259" key="3">
    <source>
        <dbReference type="Pfam" id="PF17919"/>
    </source>
</evidence>
<dbReference type="GO" id="GO:0003824">
    <property type="term" value="F:catalytic activity"/>
    <property type="evidence" value="ECO:0007669"/>
    <property type="project" value="UniProtKB-KW"/>
</dbReference>
<sequence length="403" mass="45786">MKCRCIDKECQTIADAVGVIERYESILGDGDKKKSTIRAVDPKVIEGHMSERAYQSNLQALQDRIAKLEQGHGNRDTKRTNTFRCYSCNSPDHFMRNYPHKNNQSRARVTSRAIKDTTLLLITTSGATASILSIGVNEKIPSNVWCSLVPNKFEIFDVNGINVFAIGSITLELKLGQEIFSQNFMICSINLYGILRQDFLLKERFVKGFAAIARPMHKICEKNSRYAWNDECQRSFEQLKNALTSTNVLAYPLPNLPFILATDASDEAVGAVLSQIQDGFERVIYCSIHEQIYEHTRAVIRLLVPKSQQKTVFKYSHDVPSAGHLGPDTKLSRLFYWPAMKRLITRLENTKRKQNDWVIGTKCPKELVKGTQEEEVEQEPTSRSYSPTRPTIYEGLALQKLTL</sequence>
<accession>A0A6J8BQU5</accession>
<dbReference type="InterPro" id="IPR043502">
    <property type="entry name" value="DNA/RNA_pol_sf"/>
</dbReference>
<organism evidence="5 6">
    <name type="scientific">Mytilus coruscus</name>
    <name type="common">Sea mussel</name>
    <dbReference type="NCBI Taxonomy" id="42192"/>
    <lineage>
        <taxon>Eukaryota</taxon>
        <taxon>Metazoa</taxon>
        <taxon>Spiralia</taxon>
        <taxon>Lophotrochozoa</taxon>
        <taxon>Mollusca</taxon>
        <taxon>Bivalvia</taxon>
        <taxon>Autobranchia</taxon>
        <taxon>Pteriomorphia</taxon>
        <taxon>Mytilida</taxon>
        <taxon>Mytiloidea</taxon>
        <taxon>Mytilidae</taxon>
        <taxon>Mytilinae</taxon>
        <taxon>Mytilus</taxon>
    </lineage>
</organism>
<evidence type="ECO:0000259" key="4">
    <source>
        <dbReference type="Pfam" id="PF17921"/>
    </source>
</evidence>
<feature type="region of interest" description="Disordered" evidence="2">
    <location>
        <begin position="369"/>
        <end position="389"/>
    </location>
</feature>
<dbReference type="InterPro" id="IPR041577">
    <property type="entry name" value="RT_RNaseH_2"/>
</dbReference>
<keyword evidence="1" id="KW-0511">Multifunctional enzyme</keyword>
<evidence type="ECO:0000256" key="1">
    <source>
        <dbReference type="ARBA" id="ARBA00023268"/>
    </source>
</evidence>
<dbReference type="InterPro" id="IPR050951">
    <property type="entry name" value="Retrovirus_Pol_polyprotein"/>
</dbReference>
<dbReference type="AlphaFoldDB" id="A0A6J8BQU5"/>
<evidence type="ECO:0008006" key="7">
    <source>
        <dbReference type="Google" id="ProtNLM"/>
    </source>
</evidence>
<dbReference type="Gene3D" id="1.10.340.70">
    <property type="match status" value="1"/>
</dbReference>
<protein>
    <recommendedName>
        <fullName evidence="7">Reverse transcriptase/retrotransposon-derived protein RNase H-like domain-containing protein</fullName>
    </recommendedName>
</protein>
<dbReference type="SUPFAM" id="SSF56672">
    <property type="entry name" value="DNA/RNA polymerases"/>
    <property type="match status" value="1"/>
</dbReference>
<dbReference type="PANTHER" id="PTHR37984">
    <property type="entry name" value="PROTEIN CBG26694"/>
    <property type="match status" value="1"/>
</dbReference>
<dbReference type="Proteomes" id="UP000507470">
    <property type="component" value="Unassembled WGS sequence"/>
</dbReference>
<proteinExistence type="predicted"/>
<dbReference type="InterPro" id="IPR043128">
    <property type="entry name" value="Rev_trsase/Diguanyl_cyclase"/>
</dbReference>
<dbReference type="Gene3D" id="3.30.70.270">
    <property type="match status" value="1"/>
</dbReference>
<evidence type="ECO:0000256" key="2">
    <source>
        <dbReference type="SAM" id="MobiDB-lite"/>
    </source>
</evidence>
<dbReference type="OrthoDB" id="116078at2759"/>